<keyword evidence="1" id="KW-0547">Nucleotide-binding</keyword>
<dbReference type="SUPFAM" id="SSF55874">
    <property type="entry name" value="ATPase domain of HSP90 chaperone/DNA topoisomerase II/histidine kinase"/>
    <property type="match status" value="1"/>
</dbReference>
<dbReference type="GO" id="GO:0005524">
    <property type="term" value="F:ATP binding"/>
    <property type="evidence" value="ECO:0007669"/>
    <property type="project" value="UniProtKB-KW"/>
</dbReference>
<dbReference type="Proteomes" id="UP000655751">
    <property type="component" value="Unassembled WGS sequence"/>
</dbReference>
<organism evidence="1 2">
    <name type="scientific">Nocardia bovistercoris</name>
    <dbReference type="NCBI Taxonomy" id="2785916"/>
    <lineage>
        <taxon>Bacteria</taxon>
        <taxon>Bacillati</taxon>
        <taxon>Actinomycetota</taxon>
        <taxon>Actinomycetes</taxon>
        <taxon>Mycobacteriales</taxon>
        <taxon>Nocardiaceae</taxon>
        <taxon>Nocardia</taxon>
    </lineage>
</organism>
<dbReference type="InterPro" id="IPR036890">
    <property type="entry name" value="HATPase_C_sf"/>
</dbReference>
<gene>
    <name evidence="1" type="ORF">IT779_14185</name>
</gene>
<protein>
    <submittedName>
        <fullName evidence="1">ATP-binding protein</fullName>
    </submittedName>
</protein>
<dbReference type="Gene3D" id="3.30.565.10">
    <property type="entry name" value="Histidine kinase-like ATPase, C-terminal domain"/>
    <property type="match status" value="1"/>
</dbReference>
<keyword evidence="2" id="KW-1185">Reference proteome</keyword>
<sequence>MAETKLVRAGKETVLANIDRYGPVDVIAELVWNALDAEATRIETTVAIGATGAPEEIAVMDDGHGISYDDAADMFLIHGESWKSTARFSKNENRPLHGRLGRGRFHTYAIAEQAEWRSVAGTDAARFETVILGKRSHPQQFDFDGPAPTSSPCGTTVTLIVRQIAKVNRVVDSDLNLPLTAKLAPTLLAMPHVTVTYRMQPLDPKDHIKSDTDILLNTDGVLLHGKSYPRLRFVEWSSDMQSKTLYLCDPDGAVVTEYAMAKLPPAPIHWTAYLQWEGFRDPTLMDQADLRVPDLKHGELLSAVHRALVEHLNQRLDEQKGSILGEWKAQGVYPYRGEPASTAERLEREIFDIVAVVASPAIGRDVRQKRFSLRLLQEATRAEPTRTKKILNAVLDLSEEEQSVLAELLERTRLPLIVRTAQTVADRTDFIYGLRQLLYSDETRTEFREVDQLHPMLAAEPWIFGDEWALSLSEGGLKQVVDSLVTRGRNSLYSNTPVNLPSGRKGRVDMVFSRELPESDRTRHLVVELKRPKRVGMEEVSQVVNYAAAITNHPSVTGTPHTWDFWLVTTEIDFGVRAFLGGNTSSPNTHQGENYRLTVVTWADLLDRAERRVRALRSALQLVSDEESSTKYLEQKHAEFIPRK</sequence>
<keyword evidence="1" id="KW-0067">ATP-binding</keyword>
<dbReference type="Pfam" id="PF13589">
    <property type="entry name" value="HATPase_c_3"/>
    <property type="match status" value="1"/>
</dbReference>
<name>A0A931N4A9_9NOCA</name>
<evidence type="ECO:0000313" key="1">
    <source>
        <dbReference type="EMBL" id="MBH0777428.1"/>
    </source>
</evidence>
<dbReference type="AlphaFoldDB" id="A0A931N4A9"/>
<comment type="caution">
    <text evidence="1">The sequence shown here is derived from an EMBL/GenBank/DDBJ whole genome shotgun (WGS) entry which is preliminary data.</text>
</comment>
<reference evidence="1" key="1">
    <citation type="submission" date="2020-11" db="EMBL/GenBank/DDBJ databases">
        <title>Nocardia NEAU-351.nov., a novel actinomycete isolated from the cow dung.</title>
        <authorList>
            <person name="Zhang X."/>
        </authorList>
    </citation>
    <scope>NUCLEOTIDE SEQUENCE</scope>
    <source>
        <strain evidence="1">NEAU-351</strain>
    </source>
</reference>
<evidence type="ECO:0000313" key="2">
    <source>
        <dbReference type="Proteomes" id="UP000655751"/>
    </source>
</evidence>
<accession>A0A931N4A9</accession>
<dbReference type="RefSeq" id="WP_196149773.1">
    <property type="nucleotide sequence ID" value="NZ_JADMLG010000005.1"/>
</dbReference>
<dbReference type="EMBL" id="JADMLG010000005">
    <property type="protein sequence ID" value="MBH0777428.1"/>
    <property type="molecule type" value="Genomic_DNA"/>
</dbReference>
<proteinExistence type="predicted"/>